<sequence>MSTMLSQSVATLTASSYLHRPKRGLPRIVQRVPTRGVKSTLRRVVCSADYELLYFDARGAAETSRILFAVSGVQYEDSRYKFSFVEGKPKVEDRHAEDKAAGRFEANLDRLPVLKVNGSAIGQSKAIERYLAQEFGLAGSNSIQAAQIDAYCEHVRDISTAYGKERGSPFAPMSDETKEKIEKWFAETLPGWFERLEKATGPDGFAVGEKLSLADVCLHQLVTAGTMGSDERSLASLCEYPKLDAVVKQVH</sequence>
<dbReference type="InterPro" id="IPR040079">
    <property type="entry name" value="Glutathione_S-Trfase"/>
</dbReference>
<dbReference type="Proteomes" id="UP001190700">
    <property type="component" value="Unassembled WGS sequence"/>
</dbReference>
<dbReference type="SUPFAM" id="SSF47616">
    <property type="entry name" value="GST C-terminal domain-like"/>
    <property type="match status" value="1"/>
</dbReference>
<dbReference type="InterPro" id="IPR036282">
    <property type="entry name" value="Glutathione-S-Trfase_C_sf"/>
</dbReference>
<name>A0AAE0H2I7_9CHLO</name>
<dbReference type="CDD" id="cd03192">
    <property type="entry name" value="GST_C_Sigma_like"/>
    <property type="match status" value="1"/>
</dbReference>
<gene>
    <name evidence="3" type="ORF">CYMTET_3717</name>
</gene>
<dbReference type="AlphaFoldDB" id="A0AAE0H2I7"/>
<feature type="domain" description="GST C-terminal" evidence="2">
    <location>
        <begin position="141"/>
        <end position="251"/>
    </location>
</feature>
<organism evidence="3 4">
    <name type="scientific">Cymbomonas tetramitiformis</name>
    <dbReference type="NCBI Taxonomy" id="36881"/>
    <lineage>
        <taxon>Eukaryota</taxon>
        <taxon>Viridiplantae</taxon>
        <taxon>Chlorophyta</taxon>
        <taxon>Pyramimonadophyceae</taxon>
        <taxon>Pyramimonadales</taxon>
        <taxon>Pyramimonadaceae</taxon>
        <taxon>Cymbomonas</taxon>
    </lineage>
</organism>
<accession>A0AAE0H2I7</accession>
<dbReference type="Gene3D" id="1.20.1050.10">
    <property type="match status" value="1"/>
</dbReference>
<dbReference type="SUPFAM" id="SSF52833">
    <property type="entry name" value="Thioredoxin-like"/>
    <property type="match status" value="1"/>
</dbReference>
<dbReference type="InterPro" id="IPR010987">
    <property type="entry name" value="Glutathione-S-Trfase_C-like"/>
</dbReference>
<dbReference type="PANTHER" id="PTHR11571">
    <property type="entry name" value="GLUTATHIONE S-TRANSFERASE"/>
    <property type="match status" value="1"/>
</dbReference>
<feature type="domain" description="GST N-terminal" evidence="1">
    <location>
        <begin position="48"/>
        <end position="139"/>
    </location>
</feature>
<reference evidence="3 4" key="1">
    <citation type="journal article" date="2015" name="Genome Biol. Evol.">
        <title>Comparative Genomics of a Bacterivorous Green Alga Reveals Evolutionary Causalities and Consequences of Phago-Mixotrophic Mode of Nutrition.</title>
        <authorList>
            <person name="Burns J.A."/>
            <person name="Paasch A."/>
            <person name="Narechania A."/>
            <person name="Kim E."/>
        </authorList>
    </citation>
    <scope>NUCLEOTIDE SEQUENCE [LARGE SCALE GENOMIC DNA]</scope>
    <source>
        <strain evidence="3 4">PLY_AMNH</strain>
    </source>
</reference>
<dbReference type="InterPro" id="IPR004045">
    <property type="entry name" value="Glutathione_S-Trfase_N"/>
</dbReference>
<dbReference type="PROSITE" id="PS50405">
    <property type="entry name" value="GST_CTER"/>
    <property type="match status" value="1"/>
</dbReference>
<dbReference type="CDD" id="cd03039">
    <property type="entry name" value="GST_N_Sigma_like"/>
    <property type="match status" value="1"/>
</dbReference>
<dbReference type="GO" id="GO:0004364">
    <property type="term" value="F:glutathione transferase activity"/>
    <property type="evidence" value="ECO:0007669"/>
    <property type="project" value="TreeGrafter"/>
</dbReference>
<dbReference type="Pfam" id="PF14497">
    <property type="entry name" value="GST_C_3"/>
    <property type="match status" value="1"/>
</dbReference>
<dbReference type="PANTHER" id="PTHR11571:SF150">
    <property type="entry name" value="GLUTATHIONE S-TRANSFERASE"/>
    <property type="match status" value="1"/>
</dbReference>
<evidence type="ECO:0000259" key="2">
    <source>
        <dbReference type="PROSITE" id="PS50405"/>
    </source>
</evidence>
<dbReference type="GO" id="GO:0006749">
    <property type="term" value="P:glutathione metabolic process"/>
    <property type="evidence" value="ECO:0007669"/>
    <property type="project" value="TreeGrafter"/>
</dbReference>
<evidence type="ECO:0000259" key="1">
    <source>
        <dbReference type="PROSITE" id="PS50404"/>
    </source>
</evidence>
<evidence type="ECO:0000313" key="3">
    <source>
        <dbReference type="EMBL" id="KAK3288819.1"/>
    </source>
</evidence>
<evidence type="ECO:0008006" key="5">
    <source>
        <dbReference type="Google" id="ProtNLM"/>
    </source>
</evidence>
<evidence type="ECO:0000313" key="4">
    <source>
        <dbReference type="Proteomes" id="UP001190700"/>
    </source>
</evidence>
<dbReference type="SFLD" id="SFLDS00019">
    <property type="entry name" value="Glutathione_Transferase_(cytos"/>
    <property type="match status" value="1"/>
</dbReference>
<dbReference type="InterPro" id="IPR036249">
    <property type="entry name" value="Thioredoxin-like_sf"/>
</dbReference>
<dbReference type="Gene3D" id="3.40.30.10">
    <property type="entry name" value="Glutaredoxin"/>
    <property type="match status" value="1"/>
</dbReference>
<protein>
    <recommendedName>
        <fullName evidence="5">Glutathione S-transferase</fullName>
    </recommendedName>
</protein>
<dbReference type="InterPro" id="IPR050213">
    <property type="entry name" value="GST_superfamily"/>
</dbReference>
<proteinExistence type="predicted"/>
<keyword evidence="4" id="KW-1185">Reference proteome</keyword>
<comment type="caution">
    <text evidence="3">The sequence shown here is derived from an EMBL/GenBank/DDBJ whole genome shotgun (WGS) entry which is preliminary data.</text>
</comment>
<dbReference type="PROSITE" id="PS50404">
    <property type="entry name" value="GST_NTER"/>
    <property type="match status" value="1"/>
</dbReference>
<dbReference type="EMBL" id="LGRX02000347">
    <property type="protein sequence ID" value="KAK3288819.1"/>
    <property type="molecule type" value="Genomic_DNA"/>
</dbReference>
<dbReference type="Pfam" id="PF02798">
    <property type="entry name" value="GST_N"/>
    <property type="match status" value="1"/>
</dbReference>
<dbReference type="InterPro" id="IPR004046">
    <property type="entry name" value="GST_C"/>
</dbReference>